<proteinExistence type="predicted"/>
<gene>
    <name evidence="2" type="ORF">Sru01_53320</name>
</gene>
<comment type="caution">
    <text evidence="2">The sequence shown here is derived from an EMBL/GenBank/DDBJ whole genome shotgun (WGS) entry which is preliminary data.</text>
</comment>
<dbReference type="SUPFAM" id="SSF81301">
    <property type="entry name" value="Nucleotidyltransferase"/>
    <property type="match status" value="1"/>
</dbReference>
<evidence type="ECO:0000313" key="3">
    <source>
        <dbReference type="Proteomes" id="UP000655287"/>
    </source>
</evidence>
<dbReference type="RefSeq" id="WP_203990941.1">
    <property type="nucleotide sequence ID" value="NZ_BOOU01000071.1"/>
</dbReference>
<feature type="domain" description="Polymerase nucleotidyl transferase" evidence="1">
    <location>
        <begin position="20"/>
        <end position="71"/>
    </location>
</feature>
<dbReference type="Proteomes" id="UP000655287">
    <property type="component" value="Unassembled WGS sequence"/>
</dbReference>
<evidence type="ECO:0000259" key="1">
    <source>
        <dbReference type="Pfam" id="PF01909"/>
    </source>
</evidence>
<evidence type="ECO:0000313" key="2">
    <source>
        <dbReference type="EMBL" id="GII80350.1"/>
    </source>
</evidence>
<organism evidence="2 3">
    <name type="scientific">Sphaerisporangium rufum</name>
    <dbReference type="NCBI Taxonomy" id="1381558"/>
    <lineage>
        <taxon>Bacteria</taxon>
        <taxon>Bacillati</taxon>
        <taxon>Actinomycetota</taxon>
        <taxon>Actinomycetes</taxon>
        <taxon>Streptosporangiales</taxon>
        <taxon>Streptosporangiaceae</taxon>
        <taxon>Sphaerisporangium</taxon>
    </lineage>
</organism>
<name>A0A919R8X2_9ACTN</name>
<dbReference type="Gene3D" id="3.30.460.10">
    <property type="entry name" value="Beta Polymerase, domain 2"/>
    <property type="match status" value="1"/>
</dbReference>
<reference evidence="2" key="1">
    <citation type="submission" date="2021-01" db="EMBL/GenBank/DDBJ databases">
        <title>Whole genome shotgun sequence of Sphaerisporangium rufum NBRC 109079.</title>
        <authorList>
            <person name="Komaki H."/>
            <person name="Tamura T."/>
        </authorList>
    </citation>
    <scope>NUCLEOTIDE SEQUENCE</scope>
    <source>
        <strain evidence="2">NBRC 109079</strain>
    </source>
</reference>
<dbReference type="InterPro" id="IPR002934">
    <property type="entry name" value="Polymerase_NTP_transf_dom"/>
</dbReference>
<dbReference type="EMBL" id="BOOU01000071">
    <property type="protein sequence ID" value="GII80350.1"/>
    <property type="molecule type" value="Genomic_DNA"/>
</dbReference>
<sequence length="256" mass="26781">MTMSDADLLDHVTRTLAALPGVHAVTLGGSRASGAHRPDSDWDFAVYYRGAFRPGDLRALGWPGEVSEIGGWGGGVFNGGAWLQVAGRAVDVHYRDLDEVEHHLAEARAGRFGVERLMFHLAGIPTYIVVAELALGRAVAGELPRPDYPPALRAAAPPRWWGDARATLDYAAAHARAGRLAETAGSIATAACQTAHAVLAARGVWATNDKTLLDRAGLRRVDEILATAPGRPVQAIEEAGAFLARAAAAAGVCGAG</sequence>
<keyword evidence="3" id="KW-1185">Reference proteome</keyword>
<protein>
    <submittedName>
        <fullName evidence="2">DNA polymerase subunit beta</fullName>
    </submittedName>
</protein>
<dbReference type="InterPro" id="IPR043519">
    <property type="entry name" value="NT_sf"/>
</dbReference>
<dbReference type="GO" id="GO:0016779">
    <property type="term" value="F:nucleotidyltransferase activity"/>
    <property type="evidence" value="ECO:0007669"/>
    <property type="project" value="InterPro"/>
</dbReference>
<dbReference type="Pfam" id="PF01909">
    <property type="entry name" value="NTP_transf_2"/>
    <property type="match status" value="1"/>
</dbReference>
<dbReference type="CDD" id="cd05403">
    <property type="entry name" value="NT_KNTase_like"/>
    <property type="match status" value="1"/>
</dbReference>
<dbReference type="AlphaFoldDB" id="A0A919R8X2"/>
<accession>A0A919R8X2</accession>